<reference evidence="2 3" key="1">
    <citation type="submission" date="2024-05" db="EMBL/GenBank/DDBJ databases">
        <title>Genetic variation in Jamaican populations of the coffee berry borer (Hypothenemus hampei).</title>
        <authorList>
            <person name="Errbii M."/>
            <person name="Myrie A."/>
        </authorList>
    </citation>
    <scope>NUCLEOTIDE SEQUENCE [LARGE SCALE GENOMIC DNA]</scope>
    <source>
        <strain evidence="2">JA-Hopewell-2020-01-JO</strain>
        <tissue evidence="2">Whole body</tissue>
    </source>
</reference>
<dbReference type="InterPro" id="IPR006631">
    <property type="entry name" value="DM4_12"/>
</dbReference>
<keyword evidence="3" id="KW-1185">Reference proteome</keyword>
<dbReference type="Pfam" id="PF07841">
    <property type="entry name" value="DM4_12"/>
    <property type="match status" value="1"/>
</dbReference>
<protein>
    <submittedName>
        <fullName evidence="2">Uncharacterized protein</fullName>
    </submittedName>
</protein>
<accession>A0ABD1EYF0</accession>
<gene>
    <name evidence="2" type="ORF">ABEB36_005503</name>
</gene>
<dbReference type="PANTHER" id="PTHR21398">
    <property type="entry name" value="AGAP007094-PA"/>
    <property type="match status" value="1"/>
</dbReference>
<keyword evidence="1" id="KW-0732">Signal</keyword>
<dbReference type="AlphaFoldDB" id="A0ABD1EYF0"/>
<proteinExistence type="predicted"/>
<dbReference type="PANTHER" id="PTHR21398:SF7">
    <property type="entry name" value="LP19941P"/>
    <property type="match status" value="1"/>
</dbReference>
<feature type="signal peptide" evidence="1">
    <location>
        <begin position="1"/>
        <end position="24"/>
    </location>
</feature>
<evidence type="ECO:0000256" key="1">
    <source>
        <dbReference type="SAM" id="SignalP"/>
    </source>
</evidence>
<dbReference type="SMART" id="SM00718">
    <property type="entry name" value="DM4_12"/>
    <property type="match status" value="1"/>
</dbReference>
<dbReference type="EMBL" id="JBDJPC010000004">
    <property type="protein sequence ID" value="KAL1506072.1"/>
    <property type="molecule type" value="Genomic_DNA"/>
</dbReference>
<organism evidence="2 3">
    <name type="scientific">Hypothenemus hampei</name>
    <name type="common">Coffee berry borer</name>
    <dbReference type="NCBI Taxonomy" id="57062"/>
    <lineage>
        <taxon>Eukaryota</taxon>
        <taxon>Metazoa</taxon>
        <taxon>Ecdysozoa</taxon>
        <taxon>Arthropoda</taxon>
        <taxon>Hexapoda</taxon>
        <taxon>Insecta</taxon>
        <taxon>Pterygota</taxon>
        <taxon>Neoptera</taxon>
        <taxon>Endopterygota</taxon>
        <taxon>Coleoptera</taxon>
        <taxon>Polyphaga</taxon>
        <taxon>Cucujiformia</taxon>
        <taxon>Curculionidae</taxon>
        <taxon>Scolytinae</taxon>
        <taxon>Hypothenemus</taxon>
    </lineage>
</organism>
<name>A0ABD1EYF0_HYPHA</name>
<feature type="chain" id="PRO_5044835502" evidence="1">
    <location>
        <begin position="25"/>
        <end position="209"/>
    </location>
</feature>
<evidence type="ECO:0000313" key="2">
    <source>
        <dbReference type="EMBL" id="KAL1506072.1"/>
    </source>
</evidence>
<sequence length="209" mass="23893">MLCQKFSFLFLTVLLSLFVCEIQCKRKLLRKRRYVSFPEGAAFSAVVCMTSQTGLTDGANIFSEGVNWGLVYDLPNDTRPLFDYHKAVEKRRNRRDLYGKIESVLTSMGYNGRSCILRSLCEASGYFKMREDSLIHHILGLIFRFPREPILSHEPDDHKIYHWATSIGSENSKAGNDEENTQKCSNIFLCPFSLLDMALGLYSPTGPNW</sequence>
<dbReference type="Proteomes" id="UP001566132">
    <property type="component" value="Unassembled WGS sequence"/>
</dbReference>
<comment type="caution">
    <text evidence="2">The sequence shown here is derived from an EMBL/GenBank/DDBJ whole genome shotgun (WGS) entry which is preliminary data.</text>
</comment>
<evidence type="ECO:0000313" key="3">
    <source>
        <dbReference type="Proteomes" id="UP001566132"/>
    </source>
</evidence>